<evidence type="ECO:0000313" key="2">
    <source>
        <dbReference type="EMBL" id="CAB4271450.1"/>
    </source>
</evidence>
<dbReference type="AlphaFoldDB" id="A0A6J5U4U7"/>
<feature type="region of interest" description="Disordered" evidence="1">
    <location>
        <begin position="117"/>
        <end position="196"/>
    </location>
</feature>
<sequence>MMKVLWKWNPQTGRHDCTFTGSQDTLPISGLPPSIFYNTLPARISPKYQLSSSNQHQNRPPCKNSSRGLVGFSFVFPDNPLHKFKNQTWFTKLLMGLQFFSTFQWALSIIQASHTTTTTSLNQSKLKPTHLRKQTPTTSPSAATPTKHKYPAAAPTPDLDSPPAPPAEAPGVASLEASTPGPSVADDQQARRRFRQ</sequence>
<organism evidence="2 3">
    <name type="scientific">Prunus armeniaca</name>
    <name type="common">Apricot</name>
    <name type="synonym">Armeniaca vulgaris</name>
    <dbReference type="NCBI Taxonomy" id="36596"/>
    <lineage>
        <taxon>Eukaryota</taxon>
        <taxon>Viridiplantae</taxon>
        <taxon>Streptophyta</taxon>
        <taxon>Embryophyta</taxon>
        <taxon>Tracheophyta</taxon>
        <taxon>Spermatophyta</taxon>
        <taxon>Magnoliopsida</taxon>
        <taxon>eudicotyledons</taxon>
        <taxon>Gunneridae</taxon>
        <taxon>Pentapetalae</taxon>
        <taxon>rosids</taxon>
        <taxon>fabids</taxon>
        <taxon>Rosales</taxon>
        <taxon>Rosaceae</taxon>
        <taxon>Amygdaloideae</taxon>
        <taxon>Amygdaleae</taxon>
        <taxon>Prunus</taxon>
    </lineage>
</organism>
<accession>A0A6J5U4U7</accession>
<feature type="compositionally biased region" description="Polar residues" evidence="1">
    <location>
        <begin position="117"/>
        <end position="126"/>
    </location>
</feature>
<reference evidence="2 3" key="1">
    <citation type="submission" date="2020-05" db="EMBL/GenBank/DDBJ databases">
        <authorList>
            <person name="Campoy J."/>
            <person name="Schneeberger K."/>
            <person name="Spophaly S."/>
        </authorList>
    </citation>
    <scope>NUCLEOTIDE SEQUENCE [LARGE SCALE GENOMIC DNA]</scope>
    <source>
        <strain evidence="2">PruArmRojPasFocal</strain>
    </source>
</reference>
<name>A0A6J5U4U7_PRUAR</name>
<proteinExistence type="predicted"/>
<dbReference type="EMBL" id="CAEKDK010000002">
    <property type="protein sequence ID" value="CAB4271450.1"/>
    <property type="molecule type" value="Genomic_DNA"/>
</dbReference>
<evidence type="ECO:0000256" key="1">
    <source>
        <dbReference type="SAM" id="MobiDB-lite"/>
    </source>
</evidence>
<gene>
    <name evidence="2" type="ORF">CURHAP_LOCUS17835</name>
</gene>
<feature type="compositionally biased region" description="Low complexity" evidence="1">
    <location>
        <begin position="135"/>
        <end position="159"/>
    </location>
</feature>
<evidence type="ECO:0000313" key="3">
    <source>
        <dbReference type="Proteomes" id="UP000507222"/>
    </source>
</evidence>
<dbReference type="Proteomes" id="UP000507222">
    <property type="component" value="Unassembled WGS sequence"/>
</dbReference>
<protein>
    <submittedName>
        <fullName evidence="2">Uncharacterized protein</fullName>
    </submittedName>
</protein>